<keyword evidence="1" id="KW-0812">Transmembrane</keyword>
<evidence type="ECO:0000313" key="6">
    <source>
        <dbReference type="Proteomes" id="UP000249082"/>
    </source>
</evidence>
<dbReference type="EMBL" id="QFPX01000009">
    <property type="protein sequence ID" value="PZQ54291.1"/>
    <property type="molecule type" value="Genomic_DNA"/>
</dbReference>
<feature type="signal peptide" evidence="2">
    <location>
        <begin position="1"/>
        <end position="34"/>
    </location>
</feature>
<dbReference type="PROSITE" id="PS50234">
    <property type="entry name" value="VWFA"/>
    <property type="match status" value="1"/>
</dbReference>
<dbReference type="InterPro" id="IPR022440">
    <property type="entry name" value="CHP03788"/>
</dbReference>
<sequence>MPHTAVSRSHAIRRALIPAIVLTLGAPAAMVVHATVAAADESAADDAAPQDGPATGTLMLHGQGTAKSLPAVRLGTDMDVTVTGQVARVRVTQAFRNTSDTWMEASYLYPLPQDGAVDSLKMVVGQRVIVGHIQPREKARATYEAAKSSGRKAGLVEQQRPNMFSTSVANVGPGETVLISIEYQAPVAQVNGTFSLRLPLVVGPRYTPPHSLTSEVAVADANAVTAAPVLDPALTGKANPTSISVHLAPGFDVANLISRYHRIDVAGPLADRRVTLADKTVPANRDFVLEWRSASADPELGLFAQHTAKGDYVMAAITPPANLDGVPRPPREMVFVIDNSGSMGGDSMDEAKASLIHALGTLRPQDHFNVIRFDDTMTRLFDHSVSATPDQVALATRFAESLEAQGGTEMLPALKAALEDAGTGGGNDPDVLRQIVFLTDGEISNEREMMAAIGADGGRSHVFMVGIGSAPNDFLMERMSTIGGGVYTHVGAPGEVAAKMMPLLDVLSHPAVRDLSVRVEGGSLDLTPARMPDVYAGRPLVLVGRSDKLAGTLTVSGRIGGKPWERRVDLASALPSPAIEKLWAHRRITDVEADRALGKLEDAAADTEVERIGMESGIVTRRTSLVAVDETPSRPAGARLTREELPIELPAGWDFGSLFGQDAIKTVPATEGSGDRAAMQAQMLELPQTATGFLGTVGKGLALLLAGMTGLALLLRRRRA</sequence>
<dbReference type="InterPro" id="IPR036465">
    <property type="entry name" value="vWFA_dom_sf"/>
</dbReference>
<dbReference type="SMART" id="SM00609">
    <property type="entry name" value="VIT"/>
    <property type="match status" value="1"/>
</dbReference>
<feature type="domain" description="VIT" evidence="4">
    <location>
        <begin position="57"/>
        <end position="185"/>
    </location>
</feature>
<accession>A0A2W5NLG1</accession>
<keyword evidence="1" id="KW-0472">Membrane</keyword>
<feature type="chain" id="PRO_5015876470" evidence="2">
    <location>
        <begin position="35"/>
        <end position="720"/>
    </location>
</feature>
<dbReference type="PROSITE" id="PS51468">
    <property type="entry name" value="VIT"/>
    <property type="match status" value="1"/>
</dbReference>
<dbReference type="InterPro" id="IPR013694">
    <property type="entry name" value="VIT"/>
</dbReference>
<dbReference type="SUPFAM" id="SSF53300">
    <property type="entry name" value="vWA-like"/>
    <property type="match status" value="1"/>
</dbReference>
<dbReference type="Pfam" id="PF08487">
    <property type="entry name" value="VIT"/>
    <property type="match status" value="1"/>
</dbReference>
<dbReference type="Pfam" id="PF13768">
    <property type="entry name" value="VWA_3"/>
    <property type="match status" value="1"/>
</dbReference>
<feature type="domain" description="VWFA" evidence="3">
    <location>
        <begin position="332"/>
        <end position="507"/>
    </location>
</feature>
<evidence type="ECO:0000259" key="3">
    <source>
        <dbReference type="PROSITE" id="PS50234"/>
    </source>
</evidence>
<reference evidence="5 6" key="1">
    <citation type="submission" date="2017-08" db="EMBL/GenBank/DDBJ databases">
        <title>Infants hospitalized years apart are colonized by the same room-sourced microbial strains.</title>
        <authorList>
            <person name="Brooks B."/>
            <person name="Olm M.R."/>
            <person name="Firek B.A."/>
            <person name="Baker R."/>
            <person name="Thomas B.C."/>
            <person name="Morowitz M.J."/>
            <person name="Banfield J.F."/>
        </authorList>
    </citation>
    <scope>NUCLEOTIDE SEQUENCE [LARGE SCALE GENOMIC DNA]</scope>
    <source>
        <strain evidence="5">S2_005_002_R2_33</strain>
    </source>
</reference>
<dbReference type="Gene3D" id="3.40.50.410">
    <property type="entry name" value="von Willebrand factor, type A domain"/>
    <property type="match status" value="1"/>
</dbReference>
<comment type="caution">
    <text evidence="5">The sequence shown here is derived from an EMBL/GenBank/DDBJ whole genome shotgun (WGS) entry which is preliminary data.</text>
</comment>
<feature type="transmembrane region" description="Helical" evidence="1">
    <location>
        <begin position="692"/>
        <end position="715"/>
    </location>
</feature>
<protein>
    <submittedName>
        <fullName evidence="5">Marine proteobacterial sortase target protein</fullName>
    </submittedName>
</protein>
<evidence type="ECO:0000256" key="1">
    <source>
        <dbReference type="SAM" id="Phobius"/>
    </source>
</evidence>
<dbReference type="AlphaFoldDB" id="A0A2W5NLG1"/>
<name>A0A2W5NLG1_9SPHN</name>
<dbReference type="PANTHER" id="PTHR45737">
    <property type="entry name" value="VON WILLEBRAND FACTOR A DOMAIN-CONTAINING PROTEIN 5A"/>
    <property type="match status" value="1"/>
</dbReference>
<dbReference type="InterPro" id="IPR002035">
    <property type="entry name" value="VWF_A"/>
</dbReference>
<dbReference type="NCBIfam" id="TIGR03788">
    <property type="entry name" value="marine_srt_targ"/>
    <property type="match status" value="1"/>
</dbReference>
<keyword evidence="2" id="KW-0732">Signal</keyword>
<dbReference type="SMART" id="SM00327">
    <property type="entry name" value="VWA"/>
    <property type="match status" value="1"/>
</dbReference>
<keyword evidence="1" id="KW-1133">Transmembrane helix</keyword>
<gene>
    <name evidence="5" type="ORF">DI555_12715</name>
</gene>
<proteinExistence type="predicted"/>
<dbReference type="Proteomes" id="UP000249082">
    <property type="component" value="Unassembled WGS sequence"/>
</dbReference>
<evidence type="ECO:0000259" key="4">
    <source>
        <dbReference type="PROSITE" id="PS51468"/>
    </source>
</evidence>
<organism evidence="5 6">
    <name type="scientific">Novosphingobium pentaromativorans</name>
    <dbReference type="NCBI Taxonomy" id="205844"/>
    <lineage>
        <taxon>Bacteria</taxon>
        <taxon>Pseudomonadati</taxon>
        <taxon>Pseudomonadota</taxon>
        <taxon>Alphaproteobacteria</taxon>
        <taxon>Sphingomonadales</taxon>
        <taxon>Sphingomonadaceae</taxon>
        <taxon>Novosphingobium</taxon>
    </lineage>
</organism>
<evidence type="ECO:0000313" key="5">
    <source>
        <dbReference type="EMBL" id="PZQ54291.1"/>
    </source>
</evidence>
<evidence type="ECO:0000256" key="2">
    <source>
        <dbReference type="SAM" id="SignalP"/>
    </source>
</evidence>
<dbReference type="PANTHER" id="PTHR45737:SF6">
    <property type="entry name" value="VON WILLEBRAND FACTOR A DOMAIN-CONTAINING PROTEIN 5A"/>
    <property type="match status" value="1"/>
</dbReference>